<reference evidence="1 2" key="1">
    <citation type="submission" date="2019-12" db="EMBL/GenBank/DDBJ databases">
        <authorList>
            <person name="Yuan C.-G."/>
        </authorList>
    </citation>
    <scope>NUCLEOTIDE SEQUENCE [LARGE SCALE GENOMIC DNA]</scope>
    <source>
        <strain evidence="1 2">KCTC 23863</strain>
    </source>
</reference>
<protein>
    <submittedName>
        <fullName evidence="1">Uncharacterized protein</fullName>
    </submittedName>
</protein>
<organism evidence="1 2">
    <name type="scientific">Microvirga makkahensis</name>
    <dbReference type="NCBI Taxonomy" id="1128670"/>
    <lineage>
        <taxon>Bacteria</taxon>
        <taxon>Pseudomonadati</taxon>
        <taxon>Pseudomonadota</taxon>
        <taxon>Alphaproteobacteria</taxon>
        <taxon>Hyphomicrobiales</taxon>
        <taxon>Methylobacteriaceae</taxon>
        <taxon>Microvirga</taxon>
    </lineage>
</organism>
<dbReference type="AlphaFoldDB" id="A0A7X3MRJ5"/>
<proteinExistence type="predicted"/>
<keyword evidence="2" id="KW-1185">Reference proteome</keyword>
<evidence type="ECO:0000313" key="2">
    <source>
        <dbReference type="Proteomes" id="UP000436483"/>
    </source>
</evidence>
<evidence type="ECO:0000313" key="1">
    <source>
        <dbReference type="EMBL" id="MXQ11695.1"/>
    </source>
</evidence>
<comment type="caution">
    <text evidence="1">The sequence shown here is derived from an EMBL/GenBank/DDBJ whole genome shotgun (WGS) entry which is preliminary data.</text>
</comment>
<gene>
    <name evidence="1" type="ORF">GR328_09535</name>
</gene>
<reference evidence="1 2" key="2">
    <citation type="submission" date="2020-01" db="EMBL/GenBank/DDBJ databases">
        <title>Microvirga sp. nov., an arsenate reduction bacterium isolated from Tibet hotspring sediments.</title>
        <authorList>
            <person name="Xian W.-D."/>
            <person name="Li W.-J."/>
        </authorList>
    </citation>
    <scope>NUCLEOTIDE SEQUENCE [LARGE SCALE GENOMIC DNA]</scope>
    <source>
        <strain evidence="1 2">KCTC 23863</strain>
    </source>
</reference>
<dbReference type="EMBL" id="WURB01000005">
    <property type="protein sequence ID" value="MXQ11695.1"/>
    <property type="molecule type" value="Genomic_DNA"/>
</dbReference>
<dbReference type="RefSeq" id="WP_160884277.1">
    <property type="nucleotide sequence ID" value="NZ_WURB01000005.1"/>
</dbReference>
<dbReference type="Proteomes" id="UP000436483">
    <property type="component" value="Unassembled WGS sequence"/>
</dbReference>
<sequence length="67" mass="7814">MREPYLLSWLKKFKGEQEGRLIVSSPLWRRWQKIATCCPETWVASIPAGLWDSRDLQGQMLMMSSDA</sequence>
<accession>A0A7X3MRJ5</accession>
<name>A0A7X3MRJ5_9HYPH</name>